<dbReference type="Proteomes" id="UP000516957">
    <property type="component" value="Unassembled WGS sequence"/>
</dbReference>
<dbReference type="AlphaFoldDB" id="A0A7Y9EZM1"/>
<keyword evidence="2" id="KW-1185">Reference proteome</keyword>
<dbReference type="EMBL" id="JACCBE010000001">
    <property type="protein sequence ID" value="NYD56824.1"/>
    <property type="molecule type" value="Genomic_DNA"/>
</dbReference>
<gene>
    <name evidence="1" type="ORF">BKA08_001062</name>
</gene>
<evidence type="ECO:0000313" key="1">
    <source>
        <dbReference type="EMBL" id="NYD56824.1"/>
    </source>
</evidence>
<protein>
    <submittedName>
        <fullName evidence="1">Uncharacterized protein</fullName>
    </submittedName>
</protein>
<organism evidence="1 2">
    <name type="scientific">Nocardioides marinisabuli</name>
    <dbReference type="NCBI Taxonomy" id="419476"/>
    <lineage>
        <taxon>Bacteria</taxon>
        <taxon>Bacillati</taxon>
        <taxon>Actinomycetota</taxon>
        <taxon>Actinomycetes</taxon>
        <taxon>Propionibacteriales</taxon>
        <taxon>Nocardioidaceae</taxon>
        <taxon>Nocardioides</taxon>
    </lineage>
</organism>
<sequence length="118" mass="11781">MEASTTTAGSLPSFTATCQTVGLALTTAVVSWPAVSAPAPLKYTVEVVDGPAVADPSNNSVTIGPTLLTTVFGKTRTVRVTGTLPVAVGSTSMTAWTTSSDVLVTYGLAGTTVRCGGS</sequence>
<evidence type="ECO:0000313" key="2">
    <source>
        <dbReference type="Proteomes" id="UP000516957"/>
    </source>
</evidence>
<name>A0A7Y9EZM1_9ACTN</name>
<accession>A0A7Y9EZM1</accession>
<proteinExistence type="predicted"/>
<comment type="caution">
    <text evidence="1">The sequence shown here is derived from an EMBL/GenBank/DDBJ whole genome shotgun (WGS) entry which is preliminary data.</text>
</comment>
<dbReference type="RefSeq" id="WP_179614671.1">
    <property type="nucleotide sequence ID" value="NZ_JACCBE010000001.1"/>
</dbReference>
<reference evidence="1 2" key="1">
    <citation type="submission" date="2020-07" db="EMBL/GenBank/DDBJ databases">
        <title>Sequencing the genomes of 1000 actinobacteria strains.</title>
        <authorList>
            <person name="Klenk H.-P."/>
        </authorList>
    </citation>
    <scope>NUCLEOTIDE SEQUENCE [LARGE SCALE GENOMIC DNA]</scope>
    <source>
        <strain evidence="1 2">DSM 18965</strain>
    </source>
</reference>